<proteinExistence type="predicted"/>
<dbReference type="Proteomes" id="UP000793456">
    <property type="component" value="Chromosome X"/>
</dbReference>
<gene>
    <name evidence="1" type="ORF">E3U43_022626</name>
</gene>
<keyword evidence="2" id="KW-1185">Reference proteome</keyword>
<protein>
    <submittedName>
        <fullName evidence="1">Uncharacterized protein</fullName>
    </submittedName>
</protein>
<organism evidence="1 2">
    <name type="scientific">Larimichthys crocea</name>
    <name type="common">Large yellow croaker</name>
    <name type="synonym">Pseudosciaena crocea</name>
    <dbReference type="NCBI Taxonomy" id="215358"/>
    <lineage>
        <taxon>Eukaryota</taxon>
        <taxon>Metazoa</taxon>
        <taxon>Chordata</taxon>
        <taxon>Craniata</taxon>
        <taxon>Vertebrata</taxon>
        <taxon>Euteleostomi</taxon>
        <taxon>Actinopterygii</taxon>
        <taxon>Neopterygii</taxon>
        <taxon>Teleostei</taxon>
        <taxon>Neoteleostei</taxon>
        <taxon>Acanthomorphata</taxon>
        <taxon>Eupercaria</taxon>
        <taxon>Sciaenidae</taxon>
        <taxon>Larimichthys</taxon>
    </lineage>
</organism>
<name>A0ACD3R596_LARCR</name>
<dbReference type="EMBL" id="CM011683">
    <property type="protein sequence ID" value="TMS14146.1"/>
    <property type="molecule type" value="Genomic_DNA"/>
</dbReference>
<evidence type="ECO:0000313" key="1">
    <source>
        <dbReference type="EMBL" id="TMS14146.1"/>
    </source>
</evidence>
<sequence length="112" mass="12525">MPHSGPTLFSVSTSGSSSVQNFIYKMFFIGPRQSEQSGDVGSCLPRGGRRKDGDRKDTRINKRATVRVMKTNRTPPETSFFSSSRLDISLRVVKKQTLKKKKETKRVTGVCV</sequence>
<accession>A0ACD3R596</accession>
<comment type="caution">
    <text evidence="1">The sequence shown here is derived from an EMBL/GenBank/DDBJ whole genome shotgun (WGS) entry which is preliminary data.</text>
</comment>
<reference evidence="1" key="1">
    <citation type="submission" date="2018-11" db="EMBL/GenBank/DDBJ databases">
        <title>The sequence and de novo assembly of Larimichthys crocea genome using PacBio and Hi-C technologies.</title>
        <authorList>
            <person name="Xu P."/>
            <person name="Chen B."/>
            <person name="Zhou Z."/>
            <person name="Ke Q."/>
            <person name="Wu Y."/>
            <person name="Bai H."/>
            <person name="Pu F."/>
        </authorList>
    </citation>
    <scope>NUCLEOTIDE SEQUENCE</scope>
    <source>
        <tissue evidence="1">Muscle</tissue>
    </source>
</reference>
<evidence type="ECO:0000313" key="2">
    <source>
        <dbReference type="Proteomes" id="UP000793456"/>
    </source>
</evidence>